<dbReference type="SUPFAM" id="SSF88723">
    <property type="entry name" value="PIN domain-like"/>
    <property type="match status" value="1"/>
</dbReference>
<evidence type="ECO:0000259" key="7">
    <source>
        <dbReference type="Pfam" id="PF01850"/>
    </source>
</evidence>
<dbReference type="HAMAP" id="MF_00265">
    <property type="entry name" value="VapC_Nob1"/>
    <property type="match status" value="1"/>
</dbReference>
<evidence type="ECO:0000256" key="5">
    <source>
        <dbReference type="ARBA" id="ARBA00022842"/>
    </source>
</evidence>
<dbReference type="EC" id="3.1.-.-" evidence="6"/>
<dbReference type="PANTHER" id="PTHR35901:SF1">
    <property type="entry name" value="EXONUCLEASE VAPC9"/>
    <property type="match status" value="1"/>
</dbReference>
<evidence type="ECO:0000313" key="8">
    <source>
        <dbReference type="EMBL" id="GLS01405.1"/>
    </source>
</evidence>
<accession>A0ABQ6BH90</accession>
<keyword evidence="2 6" id="KW-0540">Nuclease</keyword>
<keyword evidence="3 6" id="KW-0479">Metal-binding</keyword>
<feature type="binding site" evidence="6">
    <location>
        <position position="7"/>
    </location>
    <ligand>
        <name>Mg(2+)</name>
        <dbReference type="ChEBI" id="CHEBI:18420"/>
    </ligand>
</feature>
<dbReference type="InterPro" id="IPR002716">
    <property type="entry name" value="PIN_dom"/>
</dbReference>
<evidence type="ECO:0000256" key="6">
    <source>
        <dbReference type="HAMAP-Rule" id="MF_00265"/>
    </source>
</evidence>
<comment type="cofactor">
    <cofactor evidence="6">
        <name>Mg(2+)</name>
        <dbReference type="ChEBI" id="CHEBI:18420"/>
    </cofactor>
</comment>
<sequence>MSGAVFDASVTTRWFIEDDPLFQDCLNARELHDGVAPTLVIAETANALWRYVRAGRLNVDAACDAVAIVRDEVALIDDVDLVRAAQVLSQGLDHPVYDCLYAALAMRSGLPLISADMKFIRKFQSVTGLILRPIPAVAPSL</sequence>
<feature type="domain" description="PIN" evidence="7">
    <location>
        <begin position="5"/>
        <end position="121"/>
    </location>
</feature>
<keyword evidence="6" id="KW-0800">Toxin</keyword>
<dbReference type="Proteomes" id="UP001156921">
    <property type="component" value="Unassembled WGS sequence"/>
</dbReference>
<dbReference type="InterPro" id="IPR044153">
    <property type="entry name" value="PIN_Pae0151-like"/>
</dbReference>
<comment type="similarity">
    <text evidence="6">Belongs to the PINc/VapC protein family.</text>
</comment>
<dbReference type="Pfam" id="PF01850">
    <property type="entry name" value="PIN"/>
    <property type="match status" value="1"/>
</dbReference>
<protein>
    <recommendedName>
        <fullName evidence="6">Ribonuclease VapC</fullName>
        <shortName evidence="6">RNase VapC</shortName>
        <ecNumber evidence="6">3.1.-.-</ecNumber>
    </recommendedName>
    <alternativeName>
        <fullName evidence="6">Toxin VapC</fullName>
    </alternativeName>
</protein>
<dbReference type="CDD" id="cd09873">
    <property type="entry name" value="PIN_Pae0151-like"/>
    <property type="match status" value="1"/>
</dbReference>
<keyword evidence="5 6" id="KW-0460">Magnesium</keyword>
<evidence type="ECO:0000256" key="2">
    <source>
        <dbReference type="ARBA" id="ARBA00022722"/>
    </source>
</evidence>
<dbReference type="InterPro" id="IPR029060">
    <property type="entry name" value="PIN-like_dom_sf"/>
</dbReference>
<proteinExistence type="inferred from homology"/>
<dbReference type="InterPro" id="IPR051619">
    <property type="entry name" value="TypeII_TA_RNase_PINc/VapC"/>
</dbReference>
<dbReference type="EMBL" id="BSOY01000025">
    <property type="protein sequence ID" value="GLS01405.1"/>
    <property type="molecule type" value="Genomic_DNA"/>
</dbReference>
<reference evidence="9" key="1">
    <citation type="journal article" date="2019" name="Int. J. Syst. Evol. Microbiol.">
        <title>The Global Catalogue of Microorganisms (GCM) 10K type strain sequencing project: providing services to taxonomists for standard genome sequencing and annotation.</title>
        <authorList>
            <consortium name="The Broad Institute Genomics Platform"/>
            <consortium name="The Broad Institute Genome Sequencing Center for Infectious Disease"/>
            <person name="Wu L."/>
            <person name="Ma J."/>
        </authorList>
    </citation>
    <scope>NUCLEOTIDE SEQUENCE [LARGE SCALE GENOMIC DNA]</scope>
    <source>
        <strain evidence="9">NBRC 110107</strain>
    </source>
</reference>
<dbReference type="Gene3D" id="3.40.50.1010">
    <property type="entry name" value="5'-nuclease"/>
    <property type="match status" value="1"/>
</dbReference>
<dbReference type="RefSeq" id="WP_284222261.1">
    <property type="nucleotide sequence ID" value="NZ_BSOY01000025.1"/>
</dbReference>
<keyword evidence="4 6" id="KW-0378">Hydrolase</keyword>
<evidence type="ECO:0000256" key="3">
    <source>
        <dbReference type="ARBA" id="ARBA00022723"/>
    </source>
</evidence>
<gene>
    <name evidence="6" type="primary">vapC</name>
    <name evidence="8" type="ORF">GCM10007859_14190</name>
</gene>
<organism evidence="8 9">
    <name type="scientific">Brevundimonas denitrificans</name>
    <dbReference type="NCBI Taxonomy" id="1443434"/>
    <lineage>
        <taxon>Bacteria</taxon>
        <taxon>Pseudomonadati</taxon>
        <taxon>Pseudomonadota</taxon>
        <taxon>Alphaproteobacteria</taxon>
        <taxon>Caulobacterales</taxon>
        <taxon>Caulobacteraceae</taxon>
        <taxon>Brevundimonas</taxon>
    </lineage>
</organism>
<keyword evidence="1 6" id="KW-1277">Toxin-antitoxin system</keyword>
<evidence type="ECO:0000256" key="4">
    <source>
        <dbReference type="ARBA" id="ARBA00022801"/>
    </source>
</evidence>
<comment type="function">
    <text evidence="6">Toxic component of a toxin-antitoxin (TA) system. An RNase.</text>
</comment>
<evidence type="ECO:0000256" key="1">
    <source>
        <dbReference type="ARBA" id="ARBA00022649"/>
    </source>
</evidence>
<dbReference type="InterPro" id="IPR022907">
    <property type="entry name" value="VapC_family"/>
</dbReference>
<keyword evidence="9" id="KW-1185">Reference proteome</keyword>
<dbReference type="PANTHER" id="PTHR35901">
    <property type="entry name" value="RIBONUCLEASE VAPC3"/>
    <property type="match status" value="1"/>
</dbReference>
<comment type="caution">
    <text evidence="8">The sequence shown here is derived from an EMBL/GenBank/DDBJ whole genome shotgun (WGS) entry which is preliminary data.</text>
</comment>
<name>A0ABQ6BH90_9CAUL</name>
<evidence type="ECO:0000313" key="9">
    <source>
        <dbReference type="Proteomes" id="UP001156921"/>
    </source>
</evidence>
<feature type="binding site" evidence="6">
    <location>
        <position position="98"/>
    </location>
    <ligand>
        <name>Mg(2+)</name>
        <dbReference type="ChEBI" id="CHEBI:18420"/>
    </ligand>
</feature>